<organism evidence="3 4">
    <name type="scientific">Glutamicibacter mysorens</name>
    <dbReference type="NCBI Taxonomy" id="257984"/>
    <lineage>
        <taxon>Bacteria</taxon>
        <taxon>Bacillati</taxon>
        <taxon>Actinomycetota</taxon>
        <taxon>Actinomycetes</taxon>
        <taxon>Micrococcales</taxon>
        <taxon>Micrococcaceae</taxon>
        <taxon>Glutamicibacter</taxon>
    </lineage>
</organism>
<keyword evidence="4" id="KW-1185">Reference proteome</keyword>
<dbReference type="Proteomes" id="UP000229263">
    <property type="component" value="Unassembled WGS sequence"/>
</dbReference>
<name>A0ABX4MXQ3_9MICC</name>
<gene>
    <name evidence="3" type="ORF">ATK23_0166</name>
</gene>
<dbReference type="InterPro" id="IPR003615">
    <property type="entry name" value="HNH_nuc"/>
</dbReference>
<feature type="compositionally biased region" description="Basic and acidic residues" evidence="1">
    <location>
        <begin position="158"/>
        <end position="171"/>
    </location>
</feature>
<dbReference type="InterPro" id="IPR003870">
    <property type="entry name" value="DUF222"/>
</dbReference>
<dbReference type="Gene3D" id="1.10.30.50">
    <property type="match status" value="1"/>
</dbReference>
<feature type="domain" description="DUF222" evidence="2">
    <location>
        <begin position="237"/>
        <end position="341"/>
    </location>
</feature>
<dbReference type="RefSeq" id="WP_083515513.1">
    <property type="nucleotide sequence ID" value="NZ_PGEY01000001.1"/>
</dbReference>
<dbReference type="Pfam" id="PF02720">
    <property type="entry name" value="DUF222"/>
    <property type="match status" value="1"/>
</dbReference>
<evidence type="ECO:0000259" key="2">
    <source>
        <dbReference type="Pfam" id="PF02720"/>
    </source>
</evidence>
<protein>
    <submittedName>
        <fullName evidence="3">Uncharacterized protein DUF222</fullName>
    </submittedName>
</protein>
<comment type="caution">
    <text evidence="3">The sequence shown here is derived from an EMBL/GenBank/DDBJ whole genome shotgun (WGS) entry which is preliminary data.</text>
</comment>
<reference evidence="3 4" key="1">
    <citation type="submission" date="2017-11" db="EMBL/GenBank/DDBJ databases">
        <title>Sequencing the genomes of 1000 actinobacteria strains.</title>
        <authorList>
            <person name="Klenk H.-P."/>
        </authorList>
    </citation>
    <scope>NUCLEOTIDE SEQUENCE [LARGE SCALE GENOMIC DNA]</scope>
    <source>
        <strain evidence="3 4">DSM 12798</strain>
    </source>
</reference>
<evidence type="ECO:0000313" key="4">
    <source>
        <dbReference type="Proteomes" id="UP000229263"/>
    </source>
</evidence>
<sequence length="455" mass="49912">MKRQPTEPWLPELAAQFQDPGIDPRLVASAAMKLHSVRKDLGEGEAAEAKKRQLQAESAAFLRPEPKSARKHINDLVAQVKAGKRPLKALLDGIGFFKRGMRKGLVEYLVRVLPSQSAYIEAYFANLDNPSTVAGNRQGLKDVDAQFTGEETNGWDDAGSKPDWAKDRPGDEDVEDIEDDPPGEGLNPDAKHPRSQGDDYRPEGEDEDHQPEDDGHQPEGDSSEPGLASGEWEDLKPERRRLVGFMALLMSERKSGGSPPDQQAGLASSQVSIILDWEKLQRKMEDFAVTSSGVLLSPGEARAALCTAGILPVVLNGKSLPLDLGRTQRLFSKAQVRALRAAYRGCSYPGCSMPAQRCEADHLDPWEKGGRTDIKSAVLNCLIHHTARHCGLFQAVKIPGSRPMVLLPPELDPEQKLRVNTYFMTPAEALEAEALAEESTVRWRAGLLDVEIAEP</sequence>
<feature type="compositionally biased region" description="Basic and acidic residues" evidence="1">
    <location>
        <begin position="189"/>
        <end position="203"/>
    </location>
</feature>
<accession>A0ABX4MXQ3</accession>
<dbReference type="CDD" id="cd00085">
    <property type="entry name" value="HNHc"/>
    <property type="match status" value="1"/>
</dbReference>
<proteinExistence type="predicted"/>
<feature type="compositionally biased region" description="Acidic residues" evidence="1">
    <location>
        <begin position="172"/>
        <end position="182"/>
    </location>
</feature>
<dbReference type="EMBL" id="PGEY01000001">
    <property type="protein sequence ID" value="PJJ42996.1"/>
    <property type="molecule type" value="Genomic_DNA"/>
</dbReference>
<evidence type="ECO:0000256" key="1">
    <source>
        <dbReference type="SAM" id="MobiDB-lite"/>
    </source>
</evidence>
<evidence type="ECO:0000313" key="3">
    <source>
        <dbReference type="EMBL" id="PJJ42996.1"/>
    </source>
</evidence>
<feature type="region of interest" description="Disordered" evidence="1">
    <location>
        <begin position="149"/>
        <end position="235"/>
    </location>
</feature>